<evidence type="ECO:0000313" key="2">
    <source>
        <dbReference type="Proteomes" id="UP001236404"/>
    </source>
</evidence>
<dbReference type="EMBL" id="JAUCMN010000005">
    <property type="protein sequence ID" value="MDM7891917.1"/>
    <property type="molecule type" value="Genomic_DNA"/>
</dbReference>
<name>A0ABT7TSQ7_9MICO</name>
<accession>A0ABT7TSQ7</accession>
<dbReference type="Gene3D" id="3.40.960.10">
    <property type="entry name" value="VSR Endonuclease"/>
    <property type="match status" value="1"/>
</dbReference>
<reference evidence="1 2" key="1">
    <citation type="submission" date="2023-06" db="EMBL/GenBank/DDBJ databases">
        <authorList>
            <person name="Feng G."/>
            <person name="Li J."/>
            <person name="Zhu H."/>
        </authorList>
    </citation>
    <scope>NUCLEOTIDE SEQUENCE [LARGE SCALE GENOMIC DNA]</scope>
    <source>
        <strain evidence="1 2">RHCKG28</strain>
    </source>
</reference>
<evidence type="ECO:0000313" key="1">
    <source>
        <dbReference type="EMBL" id="MDM7891917.1"/>
    </source>
</evidence>
<dbReference type="RefSeq" id="WP_289473655.1">
    <property type="nucleotide sequence ID" value="NZ_JAUCMN010000005.1"/>
</dbReference>
<evidence type="ECO:0008006" key="3">
    <source>
        <dbReference type="Google" id="ProtNLM"/>
    </source>
</evidence>
<comment type="caution">
    <text evidence="1">The sequence shown here is derived from an EMBL/GenBank/DDBJ whole genome shotgun (WGS) entry which is preliminary data.</text>
</comment>
<protein>
    <recommendedName>
        <fullName evidence="3">DUF559 domain-containing protein</fullName>
    </recommendedName>
</protein>
<dbReference type="Proteomes" id="UP001236404">
    <property type="component" value="Unassembled WGS sequence"/>
</dbReference>
<proteinExistence type="predicted"/>
<keyword evidence="2" id="KW-1185">Reference proteome</keyword>
<organism evidence="1 2">
    <name type="scientific">Curtobacterium caseinilyticum</name>
    <dbReference type="NCBI Taxonomy" id="3055137"/>
    <lineage>
        <taxon>Bacteria</taxon>
        <taxon>Bacillati</taxon>
        <taxon>Actinomycetota</taxon>
        <taxon>Actinomycetes</taxon>
        <taxon>Micrococcales</taxon>
        <taxon>Microbacteriaceae</taxon>
        <taxon>Curtobacterium</taxon>
    </lineage>
</organism>
<sequence length="295" mass="32008">MDRGDEPYTGAGAFRVRDALAEGATRARLTRRDLQAPLHGVRAPGQVPVETVEAVAVVLRRDQFVSHVSAARLWAAPVPRRFDDGPVHVSSLGTAPVMRRPQVTGHRARGDVTLGAVRGIRVSAPGRAWFECASLLTQEELVVLGDALVGPDGPATIDDLARAVVPGARAARAARAALDHVRSGVESPMETRFRLGVVDAGFPEPEVNVDVTDAAGAFLGRVDLAWPVLRIGLEYDGDHHRDRTTFQHDKRRSNGFAVNGWIIIHATSADAHRPAVVFERLRQAFVQRRLEGRHA</sequence>
<gene>
    <name evidence="1" type="ORF">QUG93_09490</name>
</gene>